<dbReference type="SUPFAM" id="SSF103473">
    <property type="entry name" value="MFS general substrate transporter"/>
    <property type="match status" value="1"/>
</dbReference>
<feature type="transmembrane region" description="Helical" evidence="5">
    <location>
        <begin position="317"/>
        <end position="335"/>
    </location>
</feature>
<feature type="transmembrane region" description="Helical" evidence="5">
    <location>
        <begin position="376"/>
        <end position="396"/>
    </location>
</feature>
<protein>
    <submittedName>
        <fullName evidence="7">Solute carrier family 22 member 6-A</fullName>
    </submittedName>
</protein>
<feature type="transmembrane region" description="Helical" evidence="5">
    <location>
        <begin position="67"/>
        <end position="90"/>
    </location>
</feature>
<proteinExistence type="predicted"/>
<keyword evidence="8" id="KW-1185">Reference proteome</keyword>
<dbReference type="Pfam" id="PF00083">
    <property type="entry name" value="Sugar_tr"/>
    <property type="match status" value="1"/>
</dbReference>
<dbReference type="InterPro" id="IPR020846">
    <property type="entry name" value="MFS_dom"/>
</dbReference>
<feature type="transmembrane region" description="Helical" evidence="5">
    <location>
        <begin position="152"/>
        <end position="171"/>
    </location>
</feature>
<dbReference type="PROSITE" id="PS50850">
    <property type="entry name" value="MFS"/>
    <property type="match status" value="1"/>
</dbReference>
<dbReference type="AlphaFoldDB" id="A0A8J5CIM5"/>
<comment type="caution">
    <text evidence="7">The sequence shown here is derived from an EMBL/GenBank/DDBJ whole genome shotgun (WGS) entry which is preliminary data.</text>
</comment>
<evidence type="ECO:0000256" key="1">
    <source>
        <dbReference type="ARBA" id="ARBA00004141"/>
    </source>
</evidence>
<dbReference type="PANTHER" id="PTHR24064">
    <property type="entry name" value="SOLUTE CARRIER FAMILY 22 MEMBER"/>
    <property type="match status" value="1"/>
</dbReference>
<comment type="subcellular location">
    <subcellularLocation>
        <location evidence="1">Membrane</location>
        <topology evidence="1">Multi-pass membrane protein</topology>
    </subcellularLocation>
</comment>
<dbReference type="InterPro" id="IPR005828">
    <property type="entry name" value="MFS_sugar_transport-like"/>
</dbReference>
<feature type="transmembrane region" description="Helical" evidence="5">
    <location>
        <begin position="341"/>
        <end position="364"/>
    </location>
</feature>
<feature type="transmembrane region" description="Helical" evidence="5">
    <location>
        <begin position="96"/>
        <end position="113"/>
    </location>
</feature>
<keyword evidence="4 5" id="KW-0472">Membrane</keyword>
<dbReference type="EMBL" id="JACEEZ010023058">
    <property type="protein sequence ID" value="KAG0711769.1"/>
    <property type="molecule type" value="Genomic_DNA"/>
</dbReference>
<reference evidence="7" key="1">
    <citation type="submission" date="2020-07" db="EMBL/GenBank/DDBJ databases">
        <title>The High-quality genome of the commercially important snow crab, Chionoecetes opilio.</title>
        <authorList>
            <person name="Jeong J.-H."/>
            <person name="Ryu S."/>
        </authorList>
    </citation>
    <scope>NUCLEOTIDE SEQUENCE</scope>
    <source>
        <strain evidence="7">MADBK_172401_WGS</strain>
        <tissue evidence="7">Digestive gland</tissue>
    </source>
</reference>
<keyword evidence="2 5" id="KW-0812">Transmembrane</keyword>
<evidence type="ECO:0000256" key="4">
    <source>
        <dbReference type="ARBA" id="ARBA00023136"/>
    </source>
</evidence>
<evidence type="ECO:0000256" key="3">
    <source>
        <dbReference type="ARBA" id="ARBA00022989"/>
    </source>
</evidence>
<feature type="transmembrane region" description="Helical" evidence="5">
    <location>
        <begin position="125"/>
        <end position="146"/>
    </location>
</feature>
<evidence type="ECO:0000256" key="2">
    <source>
        <dbReference type="ARBA" id="ARBA00022692"/>
    </source>
</evidence>
<gene>
    <name evidence="7" type="primary">slc22a6-a</name>
    <name evidence="7" type="ORF">GWK47_019939</name>
</gene>
<keyword evidence="3 5" id="KW-1133">Transmembrane helix</keyword>
<dbReference type="GO" id="GO:0022857">
    <property type="term" value="F:transmembrane transporter activity"/>
    <property type="evidence" value="ECO:0007669"/>
    <property type="project" value="InterPro"/>
</dbReference>
<feature type="transmembrane region" description="Helical" evidence="5">
    <location>
        <begin position="257"/>
        <end position="276"/>
    </location>
</feature>
<feature type="transmembrane region" description="Helical" evidence="5">
    <location>
        <begin position="288"/>
        <end position="310"/>
    </location>
</feature>
<feature type="domain" description="Major facilitator superfamily (MFS) profile" evidence="6">
    <location>
        <begin position="1"/>
        <end position="430"/>
    </location>
</feature>
<dbReference type="OrthoDB" id="5296287at2759"/>
<evidence type="ECO:0000313" key="8">
    <source>
        <dbReference type="Proteomes" id="UP000770661"/>
    </source>
</evidence>
<evidence type="ECO:0000259" key="6">
    <source>
        <dbReference type="PROSITE" id="PS50850"/>
    </source>
</evidence>
<accession>A0A8J5CIM5</accession>
<sequence>MSLRGVRCLHLPEYRDIRVQLDMREDLPSSAVSDGSVCWHAVCKPAGRSNQRQVNIIRMQTYGRKRIVIAGSVLNGAVVVLMALCPWYSVVLISRFVLGVTVSFLILPAFSLAQETTPPRLRSQSGMLAGLGFSVGVIALPGIAYLMRPWRYLSVTASSTLLVIIPLACYVDESPRWLAIGGRQKEAADALERAARRNRVSITPEFIAILEEIKMENSGSAGVEGRGKEAPVSGLGQCCSQCWNFLRYLRYPGLRRIVLITPAIWYLQTLIYMGIMLNANNFTSNNPFIYLAMLGALDFIALTLATPLTIYVGRRCLSGLLFFFAGILLLLDIAIPSELKWLKWVFVMTAFLLASAAYQIQFIYTPELFPTVIRSSGFGLSNGMGSLGVLTAPFITDVLVQKVWWAVNAACGSAGLLASVLILLLPETHNLPLPETLQDVERRLISEKGKRGSDKMVERTTNETIGLHKTEPLLKLKSVNSNLEMRSDEI</sequence>
<dbReference type="Proteomes" id="UP000770661">
    <property type="component" value="Unassembled WGS sequence"/>
</dbReference>
<dbReference type="GO" id="GO:0016020">
    <property type="term" value="C:membrane"/>
    <property type="evidence" value="ECO:0007669"/>
    <property type="project" value="UniProtKB-SubCell"/>
</dbReference>
<dbReference type="Gene3D" id="1.20.1250.20">
    <property type="entry name" value="MFS general substrate transporter like domains"/>
    <property type="match status" value="1"/>
</dbReference>
<evidence type="ECO:0000313" key="7">
    <source>
        <dbReference type="EMBL" id="KAG0711769.1"/>
    </source>
</evidence>
<dbReference type="InterPro" id="IPR036259">
    <property type="entry name" value="MFS_trans_sf"/>
</dbReference>
<organism evidence="7 8">
    <name type="scientific">Chionoecetes opilio</name>
    <name type="common">Atlantic snow crab</name>
    <name type="synonym">Cancer opilio</name>
    <dbReference type="NCBI Taxonomy" id="41210"/>
    <lineage>
        <taxon>Eukaryota</taxon>
        <taxon>Metazoa</taxon>
        <taxon>Ecdysozoa</taxon>
        <taxon>Arthropoda</taxon>
        <taxon>Crustacea</taxon>
        <taxon>Multicrustacea</taxon>
        <taxon>Malacostraca</taxon>
        <taxon>Eumalacostraca</taxon>
        <taxon>Eucarida</taxon>
        <taxon>Decapoda</taxon>
        <taxon>Pleocyemata</taxon>
        <taxon>Brachyura</taxon>
        <taxon>Eubrachyura</taxon>
        <taxon>Majoidea</taxon>
        <taxon>Majidae</taxon>
        <taxon>Chionoecetes</taxon>
    </lineage>
</organism>
<feature type="transmembrane region" description="Helical" evidence="5">
    <location>
        <begin position="402"/>
        <end position="425"/>
    </location>
</feature>
<evidence type="ECO:0000256" key="5">
    <source>
        <dbReference type="SAM" id="Phobius"/>
    </source>
</evidence>
<name>A0A8J5CIM5_CHIOP</name>